<dbReference type="AlphaFoldDB" id="A0AAW9S6E3"/>
<dbReference type="EMBL" id="JBDKWZ010000007">
    <property type="protein sequence ID" value="MEN7549082.1"/>
    <property type="molecule type" value="Genomic_DNA"/>
</dbReference>
<dbReference type="RefSeq" id="WP_346821853.1">
    <property type="nucleotide sequence ID" value="NZ_JBDKWZ010000007.1"/>
</dbReference>
<keyword evidence="2" id="KW-1185">Reference proteome</keyword>
<accession>A0AAW9S6E3</accession>
<comment type="caution">
    <text evidence="1">The sequence shown here is derived from an EMBL/GenBank/DDBJ whole genome shotgun (WGS) entry which is preliminary data.</text>
</comment>
<dbReference type="Proteomes" id="UP001403385">
    <property type="component" value="Unassembled WGS sequence"/>
</dbReference>
<reference evidence="1 2" key="1">
    <citation type="submission" date="2024-04" db="EMBL/GenBank/DDBJ databases">
        <title>Novel genus in family Flammeovirgaceae.</title>
        <authorList>
            <person name="Nguyen T.H."/>
            <person name="Vuong T.Q."/>
            <person name="Le H."/>
            <person name="Kim S.-G."/>
        </authorList>
    </citation>
    <scope>NUCLEOTIDE SEQUENCE [LARGE SCALE GENOMIC DNA]</scope>
    <source>
        <strain evidence="1 2">JCM 23209</strain>
    </source>
</reference>
<proteinExistence type="predicted"/>
<name>A0AAW9S6E3_9BACT</name>
<gene>
    <name evidence="1" type="ORF">AAG747_14260</name>
</gene>
<protein>
    <submittedName>
        <fullName evidence="1">Uncharacterized protein</fullName>
    </submittedName>
</protein>
<sequence length="259" mass="29638">MKSLMLLVGLAVCWACTSKNQKESTTLSDEASFVNSIEKVHHKKDFMAKEAIAFDFDLTFGGNQVMVGKVTVATNSSRIRIDREDGLCLVYDGKLVYQTPDSVEHPMARFDIFTWPYFFAMPFKLSDPGTQWQMQENATVNERTCKVGKLTFEKGTGDAPDDWYLIHQDLDNHRLYAAVYIVTFGKTFEEANEKPHAISYHDYQEVEGVPMATTWNFWEWNKDLGFTKQLGEARLSNIEFVQPEPGFFSRPDKAKLITL</sequence>
<evidence type="ECO:0000313" key="1">
    <source>
        <dbReference type="EMBL" id="MEN7549082.1"/>
    </source>
</evidence>
<evidence type="ECO:0000313" key="2">
    <source>
        <dbReference type="Proteomes" id="UP001403385"/>
    </source>
</evidence>
<organism evidence="1 2">
    <name type="scientific">Rapidithrix thailandica</name>
    <dbReference type="NCBI Taxonomy" id="413964"/>
    <lineage>
        <taxon>Bacteria</taxon>
        <taxon>Pseudomonadati</taxon>
        <taxon>Bacteroidota</taxon>
        <taxon>Cytophagia</taxon>
        <taxon>Cytophagales</taxon>
        <taxon>Flammeovirgaceae</taxon>
        <taxon>Rapidithrix</taxon>
    </lineage>
</organism>